<dbReference type="PANTHER" id="PTHR12691:SF10">
    <property type="entry name" value="MEDIATOR OF RNA POLYMERASE II TRANSCRIPTION SUBUNIT 23"/>
    <property type="match status" value="1"/>
</dbReference>
<organism evidence="9 10">
    <name type="scientific">Folsomia candida</name>
    <name type="common">Springtail</name>
    <dbReference type="NCBI Taxonomy" id="158441"/>
    <lineage>
        <taxon>Eukaryota</taxon>
        <taxon>Metazoa</taxon>
        <taxon>Ecdysozoa</taxon>
        <taxon>Arthropoda</taxon>
        <taxon>Hexapoda</taxon>
        <taxon>Collembola</taxon>
        <taxon>Entomobryomorpha</taxon>
        <taxon>Isotomoidea</taxon>
        <taxon>Isotomidae</taxon>
        <taxon>Proisotominae</taxon>
        <taxon>Folsomia</taxon>
    </lineage>
</organism>
<dbReference type="PANTHER" id="PTHR12691">
    <property type="entry name" value="MEDIATOR OF RNA POLYMERASE II TRANSCRIPTION SUBUNIT 23"/>
    <property type="match status" value="1"/>
</dbReference>
<evidence type="ECO:0000256" key="5">
    <source>
        <dbReference type="ARBA" id="ARBA00023163"/>
    </source>
</evidence>
<sequence length="1428" mass="163020">MQANPSVSSVVSSTATPNPVIVDTVDQVKVALKDFTELRCLSSAFNAFMVHDASVYEELVSSMYERIAKIFKETSNQESLENGVKHIVSVASGHTNEETVQVMISILEQLVSNSVVTARLVCESLLNNDRMVFKNSKFWIKSFVLIRKIIGRVDYKGVREIMKTCLDKIGMFRFPDQVPPSTLPQLNAIIRLLQHIFDRSACLLPAYFIVNEILKNYPDNRNYPPHELSKLPSQHWSVSLLMSQLVDSFKPTVLNPTAQIVTIIGRSRMLPVVEHSGHAGYLIMSWKLDPTTLRFMLKGSLPYDKELLKPQDRLLRYILEQPYSRDMACAILGLQKQHKLRCSALEERLVELILAAMERTEAEMGQTSDGQSGSDEALPSTLSLWQHLSTQVIFFVLFQFASFPHIVTNLYIKISDVKLFKGRDFLMWILLQFISGSIQKNPLSDFLPVLRLYDVLYPEKDPLPVPDMTKPVATAQLSATCIWIHILKKAQGENQTLPRPLPSTLKTQYDYLQSLVQPSSSQIPLQVNDYRVALLCNAYSTNQEHFSRPMAALVEAIHGSSTGTLTATQSPTTPLSVQTLDSLTVHTKMSLIHNIVTHIMKVAQSKLNQNLAPALIETYARLLVYMEIESLGIKGFISQLLPAVYKSQAWGILHTLLEMFCYRLHHIQPHYRVQLLTHLHSLATNSHTSSAQLHLCVEMTSLRLITGFNSVEVMTQLSRVIGETKSLVSTESEELNRALVLTIARAIHVTGADGVASGTWFKEILNAIMQNTPHNWSTHTLQCFPPVLAEYFQQNQVPKENKQQLKNMVEEEYRNWNAMISNEHELIEHFSMQGNPALFLCIVWKMLIEAISETERINPLVFKVIERIGPKGLSGHLRKFCDYIICEFGAHRSATPQGSNVVILKLVDSIMEMVWKYNIVPFDRFILCMALRTNEGNDAQMCYFMMNLLMFKNAEFQNRVSEFIQENSPEHWKQKNWHEKHKSYHLKYPEVFLFEDQQQNQLPVYFGNVCVRFLPVLDILIHRFLEINSDKSIEMTLLRMDRPITYLYNTFHYYETRLRDKPLLKRKLVSSIMGSLGDAKPPNFALTEHYNNYVATNTDDVNWTPEISYYAALISRFVDVIEGKKRFFSVVDWRYNEFPNPAAHVLHCTCIEIMAIPVVPSLAGSAILDVVMLGRAMMNSKESSIEDMEAWMNATGLILVSLPDPYWLMLHDRLVSTVEIGLQTWSHNCSPLTLFNFKATFNGLLFNEYANLLAITHAVWHHLGSGHLHHIQNLVTERILPILTNEVQLLFVCHLVAPFLQRFNGEKPAMVCRLTIALYELLEKVDKSTPLETPLVYMDVFCDLLYHIKYMFTGDIVKTEVEAKIRCLRPVLQLRLRFITHLNIEDIATHSSSSLSLTSNNQSQQQQLPQYPPISSSTQQPIPTMMEV</sequence>
<evidence type="ECO:0000256" key="1">
    <source>
        <dbReference type="ARBA" id="ARBA00004123"/>
    </source>
</evidence>
<dbReference type="GO" id="GO:0005667">
    <property type="term" value="C:transcription regulator complex"/>
    <property type="evidence" value="ECO:0007669"/>
    <property type="project" value="TreeGrafter"/>
</dbReference>
<keyword evidence="10" id="KW-1185">Reference proteome</keyword>
<dbReference type="Proteomes" id="UP000198287">
    <property type="component" value="Unassembled WGS sequence"/>
</dbReference>
<dbReference type="InterPro" id="IPR021629">
    <property type="entry name" value="Mediator_Med23"/>
</dbReference>
<accession>A0A226EP11</accession>
<keyword evidence="6" id="KW-0539">Nucleus</keyword>
<gene>
    <name evidence="9" type="ORF">Fcan01_07397</name>
</gene>
<keyword evidence="5" id="KW-0804">Transcription</keyword>
<dbReference type="OMA" id="QKHQKQR"/>
<keyword evidence="4" id="KW-0805">Transcription regulation</keyword>
<evidence type="ECO:0000256" key="8">
    <source>
        <dbReference type="SAM" id="MobiDB-lite"/>
    </source>
</evidence>
<feature type="region of interest" description="Disordered" evidence="8">
    <location>
        <begin position="1395"/>
        <end position="1428"/>
    </location>
</feature>
<dbReference type="GO" id="GO:0016592">
    <property type="term" value="C:mediator complex"/>
    <property type="evidence" value="ECO:0007669"/>
    <property type="project" value="TreeGrafter"/>
</dbReference>
<evidence type="ECO:0000256" key="3">
    <source>
        <dbReference type="ARBA" id="ARBA00019696"/>
    </source>
</evidence>
<dbReference type="Pfam" id="PF11573">
    <property type="entry name" value="Med23"/>
    <property type="match status" value="1"/>
</dbReference>
<evidence type="ECO:0000256" key="6">
    <source>
        <dbReference type="ARBA" id="ARBA00023242"/>
    </source>
</evidence>
<comment type="similarity">
    <text evidence="2">Belongs to the Mediator complex subunit 23 family.</text>
</comment>
<dbReference type="GO" id="GO:0010628">
    <property type="term" value="P:positive regulation of gene expression"/>
    <property type="evidence" value="ECO:0007669"/>
    <property type="project" value="TreeGrafter"/>
</dbReference>
<proteinExistence type="inferred from homology"/>
<evidence type="ECO:0000256" key="7">
    <source>
        <dbReference type="ARBA" id="ARBA00031961"/>
    </source>
</evidence>
<dbReference type="GO" id="GO:0006357">
    <property type="term" value="P:regulation of transcription by RNA polymerase II"/>
    <property type="evidence" value="ECO:0007669"/>
    <property type="project" value="TreeGrafter"/>
</dbReference>
<reference evidence="9 10" key="1">
    <citation type="submission" date="2015-12" db="EMBL/GenBank/DDBJ databases">
        <title>The genome of Folsomia candida.</title>
        <authorList>
            <person name="Faddeeva A."/>
            <person name="Derks M.F."/>
            <person name="Anvar Y."/>
            <person name="Smit S."/>
            <person name="Van Straalen N."/>
            <person name="Roelofs D."/>
        </authorList>
    </citation>
    <scope>NUCLEOTIDE SEQUENCE [LARGE SCALE GENOMIC DNA]</scope>
    <source>
        <strain evidence="9 10">VU population</strain>
        <tissue evidence="9">Whole body</tissue>
    </source>
</reference>
<comment type="subcellular location">
    <subcellularLocation>
        <location evidence="1">Nucleus</location>
    </subcellularLocation>
</comment>
<evidence type="ECO:0000256" key="4">
    <source>
        <dbReference type="ARBA" id="ARBA00023015"/>
    </source>
</evidence>
<evidence type="ECO:0000313" key="9">
    <source>
        <dbReference type="EMBL" id="OXA58541.1"/>
    </source>
</evidence>
<comment type="caution">
    <text evidence="9">The sequence shown here is derived from an EMBL/GenBank/DDBJ whole genome shotgun (WGS) entry which is preliminary data.</text>
</comment>
<dbReference type="STRING" id="158441.A0A226EP11"/>
<dbReference type="EMBL" id="LNIX01000003">
    <property type="protein sequence ID" value="OXA58541.1"/>
    <property type="molecule type" value="Genomic_DNA"/>
</dbReference>
<evidence type="ECO:0000256" key="2">
    <source>
        <dbReference type="ARBA" id="ARBA00010222"/>
    </source>
</evidence>
<protein>
    <recommendedName>
        <fullName evidence="3">Mediator of RNA polymerase II transcription subunit 23</fullName>
    </recommendedName>
    <alternativeName>
        <fullName evidence="7">Mediator complex subunit 23</fullName>
    </alternativeName>
</protein>
<name>A0A226EP11_FOLCA</name>
<evidence type="ECO:0000313" key="10">
    <source>
        <dbReference type="Proteomes" id="UP000198287"/>
    </source>
</evidence>
<dbReference type="OrthoDB" id="9982951at2759"/>